<reference evidence="5" key="2">
    <citation type="submission" date="2022-01" db="EMBL/GenBank/DDBJ databases">
        <authorList>
            <person name="Yamashiro T."/>
            <person name="Shiraishi A."/>
            <person name="Satake H."/>
            <person name="Nakayama K."/>
        </authorList>
    </citation>
    <scope>NUCLEOTIDE SEQUENCE</scope>
</reference>
<dbReference type="Pfam" id="PF03732">
    <property type="entry name" value="Retrotrans_gag"/>
    <property type="match status" value="1"/>
</dbReference>
<sequence>MTNATIKQLIAQGVADALAEIEANRTSRNGDDNHDSRTGSRRTERAAHECTYSDFLKCQPLNFKGTEGVVSLTQWFEKMEFVFHISNCTVACQIKFATCTLFGSALTWWNSHVKTVGHDAAYEMPWKTLKKMMTAKYCPRGEIKKLEIDLWNLKVKDKVKKYVGGLPDMIQGSAMASKLKTMQDAIEFATELMDQKICSFADHQVENKRKLDDTSRNNQNQQQPFKRHNVARAYTARPEEKKVYGGSKPLCLKCNYYHDGQCAPKCTNPQGHYNRDCPKLKNKNQGNQAGNGNAVARAYAVGTAGTNLNFNVVTGMFIINNHYALILFDTGTDRSFMSAAFSSLIDIIPTTLDHDFPEDLPGTPPTRQVEFQIDLVPGAAPVARAPYRLAPSEMKKLLDQLQELSNKGSSVYWKIDLRSGYHQLRVHEEDIPKTAFRTQYGHYEFQVMPFGLTNAPAVFMDLMNRVCKPYLDKFMIDFIDDILIYSKTKHKHEENLKLLILEMPKKEELYGQFSKQILEAQTEARKPENLEAEDVGGMLVDTSRESENHRKEKLEPHANGTLCLNNRSWLSCYGDLRTLIMHDSHKSKYSVHPGSDKMYQDKKKLYWWPNMKADIATYVSKSRFLACLSSSRASVLVNGNSTLEFSIKRGLRQGDPLSPFLFILVMEELHNALFTTVFYLASCLKINIQKSNIYGIGISDVDVSSMASNSGCALGSFLFTYLGLPIGSNMCLTSSWHVLLDRFQSKLSSWKANIRRHTLIKAILGIFDIYYFSIFKVPESVLNSLERSRAMFFLGRFSQS</sequence>
<dbReference type="InterPro" id="IPR043128">
    <property type="entry name" value="Rev_trsase/Diguanyl_cyclase"/>
</dbReference>
<evidence type="ECO:0000256" key="1">
    <source>
        <dbReference type="SAM" id="MobiDB-lite"/>
    </source>
</evidence>
<feature type="region of interest" description="Disordered" evidence="1">
    <location>
        <begin position="208"/>
        <end position="230"/>
    </location>
</feature>
<comment type="caution">
    <text evidence="5">The sequence shown here is derived from an EMBL/GenBank/DDBJ whole genome shotgun (WGS) entry which is preliminary data.</text>
</comment>
<dbReference type="InterPro" id="IPR053134">
    <property type="entry name" value="RNA-dir_DNA_polymerase"/>
</dbReference>
<dbReference type="InterPro" id="IPR043502">
    <property type="entry name" value="DNA/RNA_pol_sf"/>
</dbReference>
<feature type="domain" description="Integrase zinc-binding" evidence="4">
    <location>
        <begin position="575"/>
        <end position="620"/>
    </location>
</feature>
<dbReference type="Proteomes" id="UP001151760">
    <property type="component" value="Unassembled WGS sequence"/>
</dbReference>
<evidence type="ECO:0000259" key="3">
    <source>
        <dbReference type="Pfam" id="PF03732"/>
    </source>
</evidence>
<reference evidence="5" key="1">
    <citation type="journal article" date="2022" name="Int. J. Mol. Sci.">
        <title>Draft Genome of Tanacetum Coccineum: Genomic Comparison of Closely Related Tanacetum-Family Plants.</title>
        <authorList>
            <person name="Yamashiro T."/>
            <person name="Shiraishi A."/>
            <person name="Nakayama K."/>
            <person name="Satake H."/>
        </authorList>
    </citation>
    <scope>NUCLEOTIDE SEQUENCE</scope>
</reference>
<evidence type="ECO:0000259" key="2">
    <source>
        <dbReference type="Pfam" id="PF00078"/>
    </source>
</evidence>
<keyword evidence="6" id="KW-1185">Reference proteome</keyword>
<dbReference type="InterPro" id="IPR041588">
    <property type="entry name" value="Integrase_H2C2"/>
</dbReference>
<dbReference type="Gene3D" id="3.10.10.10">
    <property type="entry name" value="HIV Type 1 Reverse Transcriptase, subunit A, domain 1"/>
    <property type="match status" value="2"/>
</dbReference>
<feature type="domain" description="Reverse transcriptase" evidence="2">
    <location>
        <begin position="354"/>
        <end position="499"/>
    </location>
</feature>
<dbReference type="InterPro" id="IPR005162">
    <property type="entry name" value="Retrotrans_gag_dom"/>
</dbReference>
<feature type="domain" description="Retrotransposon gag" evidence="3">
    <location>
        <begin position="95"/>
        <end position="164"/>
    </location>
</feature>
<dbReference type="PANTHER" id="PTHR24559:SF427">
    <property type="entry name" value="RNA-DIRECTED DNA POLYMERASE"/>
    <property type="match status" value="1"/>
</dbReference>
<keyword evidence="5" id="KW-0808">Transferase</keyword>
<dbReference type="EMBL" id="BQNB010017518">
    <property type="protein sequence ID" value="GJT64130.1"/>
    <property type="molecule type" value="Genomic_DNA"/>
</dbReference>
<protein>
    <submittedName>
        <fullName evidence="5">Reverse transcriptase domain-containing protein</fullName>
    </submittedName>
</protein>
<dbReference type="Pfam" id="PF00078">
    <property type="entry name" value="RVT_1"/>
    <property type="match status" value="1"/>
</dbReference>
<dbReference type="Gene3D" id="3.30.70.270">
    <property type="match status" value="1"/>
</dbReference>
<dbReference type="PANTHER" id="PTHR24559">
    <property type="entry name" value="TRANSPOSON TY3-I GAG-POL POLYPROTEIN"/>
    <property type="match status" value="1"/>
</dbReference>
<dbReference type="Gene3D" id="1.10.340.70">
    <property type="match status" value="1"/>
</dbReference>
<dbReference type="SUPFAM" id="SSF56672">
    <property type="entry name" value="DNA/RNA polymerases"/>
    <property type="match status" value="1"/>
</dbReference>
<organism evidence="5 6">
    <name type="scientific">Tanacetum coccineum</name>
    <dbReference type="NCBI Taxonomy" id="301880"/>
    <lineage>
        <taxon>Eukaryota</taxon>
        <taxon>Viridiplantae</taxon>
        <taxon>Streptophyta</taxon>
        <taxon>Embryophyta</taxon>
        <taxon>Tracheophyta</taxon>
        <taxon>Spermatophyta</taxon>
        <taxon>Magnoliopsida</taxon>
        <taxon>eudicotyledons</taxon>
        <taxon>Gunneridae</taxon>
        <taxon>Pentapetalae</taxon>
        <taxon>asterids</taxon>
        <taxon>campanulids</taxon>
        <taxon>Asterales</taxon>
        <taxon>Asteraceae</taxon>
        <taxon>Asteroideae</taxon>
        <taxon>Anthemideae</taxon>
        <taxon>Anthemidinae</taxon>
        <taxon>Tanacetum</taxon>
    </lineage>
</organism>
<dbReference type="CDD" id="cd01647">
    <property type="entry name" value="RT_LTR"/>
    <property type="match status" value="1"/>
</dbReference>
<evidence type="ECO:0000313" key="5">
    <source>
        <dbReference type="EMBL" id="GJT64130.1"/>
    </source>
</evidence>
<dbReference type="Pfam" id="PF17921">
    <property type="entry name" value="Integrase_H2C2"/>
    <property type="match status" value="1"/>
</dbReference>
<keyword evidence="5" id="KW-0695">RNA-directed DNA polymerase</keyword>
<evidence type="ECO:0000313" key="6">
    <source>
        <dbReference type="Proteomes" id="UP001151760"/>
    </source>
</evidence>
<proteinExistence type="predicted"/>
<name>A0ABQ5FLA8_9ASTR</name>
<accession>A0ABQ5FLA8</accession>
<keyword evidence="5" id="KW-0548">Nucleotidyltransferase</keyword>
<feature type="region of interest" description="Disordered" evidence="1">
    <location>
        <begin position="23"/>
        <end position="43"/>
    </location>
</feature>
<gene>
    <name evidence="5" type="ORF">Tco_1015610</name>
</gene>
<dbReference type="InterPro" id="IPR000477">
    <property type="entry name" value="RT_dom"/>
</dbReference>
<dbReference type="GO" id="GO:0003964">
    <property type="term" value="F:RNA-directed DNA polymerase activity"/>
    <property type="evidence" value="ECO:0007669"/>
    <property type="project" value="UniProtKB-KW"/>
</dbReference>
<evidence type="ECO:0000259" key="4">
    <source>
        <dbReference type="Pfam" id="PF17921"/>
    </source>
</evidence>